<accession>F0RLP8</accession>
<gene>
    <name evidence="3" type="ordered locus">Deipr_0727</name>
</gene>
<name>F0RLP8_DEIPM</name>
<dbReference type="PROSITE" id="PS51257">
    <property type="entry name" value="PROKAR_LIPOPROTEIN"/>
    <property type="match status" value="1"/>
</dbReference>
<dbReference type="InterPro" id="IPR002130">
    <property type="entry name" value="Cyclophilin-type_PPIase_dom"/>
</dbReference>
<dbReference type="eggNOG" id="COG0652">
    <property type="taxonomic scope" value="Bacteria"/>
</dbReference>
<evidence type="ECO:0000313" key="3">
    <source>
        <dbReference type="EMBL" id="ADY25887.1"/>
    </source>
</evidence>
<proteinExistence type="inferred from homology"/>
<dbReference type="PROSITE" id="PS50072">
    <property type="entry name" value="CSA_PPIASE_2"/>
    <property type="match status" value="1"/>
</dbReference>
<dbReference type="SUPFAM" id="SSF50891">
    <property type="entry name" value="Cyclophilin-like"/>
    <property type="match status" value="1"/>
</dbReference>
<keyword evidence="1 3" id="KW-0413">Isomerase</keyword>
<keyword evidence="1" id="KW-0697">Rotamase</keyword>
<feature type="domain" description="PPIase cyclophilin-type" evidence="2">
    <location>
        <begin position="94"/>
        <end position="234"/>
    </location>
</feature>
<comment type="function">
    <text evidence="1">PPIases accelerate the folding of proteins. It catalyzes the cis-trans isomerization of proline imidic peptide bonds in oligopeptides.</text>
</comment>
<dbReference type="KEGG" id="dpt:Deipr_0727"/>
<dbReference type="STRING" id="693977.Deipr_0727"/>
<dbReference type="PANTHER" id="PTHR45625:SF16">
    <property type="entry name" value="PEPTIDYL-PROLYL CIS-TRANS ISOMERASE"/>
    <property type="match status" value="1"/>
</dbReference>
<evidence type="ECO:0000313" key="4">
    <source>
        <dbReference type="Proteomes" id="UP000007718"/>
    </source>
</evidence>
<dbReference type="GO" id="GO:0003755">
    <property type="term" value="F:peptidyl-prolyl cis-trans isomerase activity"/>
    <property type="evidence" value="ECO:0007669"/>
    <property type="project" value="UniProtKB-UniRule"/>
</dbReference>
<dbReference type="InterPro" id="IPR029000">
    <property type="entry name" value="Cyclophilin-like_dom_sf"/>
</dbReference>
<dbReference type="GO" id="GO:0006457">
    <property type="term" value="P:protein folding"/>
    <property type="evidence" value="ECO:0007669"/>
    <property type="project" value="InterPro"/>
</dbReference>
<feature type="signal peptide" evidence="1">
    <location>
        <begin position="1"/>
        <end position="21"/>
    </location>
</feature>
<evidence type="ECO:0000256" key="1">
    <source>
        <dbReference type="RuleBase" id="RU363019"/>
    </source>
</evidence>
<comment type="similarity">
    <text evidence="1">Belongs to the cyclophilin-type PPIase family.</text>
</comment>
<keyword evidence="1" id="KW-0732">Signal</keyword>
<dbReference type="AlphaFoldDB" id="F0RLP8"/>
<sequence>MKQLIWIIPAALLASCAPMQQGGMKAMEQRDGTTQARYQVPTSAVMSTAEAAQKDAGWQALPYLTPQRTTVFTRAEQVTEPGKQYRAVLNTSRGLITLELYPDKAPQAVNNFIFLARNHFYAGTRFHRVIDGFMAQGGDPLSTDSARQADWGTGGPGYQFAYEVNNGLNFNEAGVLGMARSASPDSQGSQFFITLAPASFLNGQYTVFGRVVSGMDVLQALTKTSASGAYGEQPIPGAQADVLNSVTILTR</sequence>
<dbReference type="PROSITE" id="PS00170">
    <property type="entry name" value="CSA_PPIASE_1"/>
    <property type="match status" value="1"/>
</dbReference>
<dbReference type="InterPro" id="IPR020892">
    <property type="entry name" value="Cyclophilin-type_PPIase_CS"/>
</dbReference>
<dbReference type="CDD" id="cd00317">
    <property type="entry name" value="cyclophilin"/>
    <property type="match status" value="1"/>
</dbReference>
<reference evidence="3 4" key="2">
    <citation type="journal article" date="2012" name="Stand. Genomic Sci.">
        <title>Complete genome sequence of the orange-red pigmented, radioresistant Deinococcus proteolyticus type strain (MRP(T)).</title>
        <authorList>
            <person name="Copeland A."/>
            <person name="Zeytun A."/>
            <person name="Yassawong M."/>
            <person name="Nolan M."/>
            <person name="Lucas S."/>
            <person name="Hammon N."/>
            <person name="Deshpande S."/>
            <person name="Cheng J.F."/>
            <person name="Han C."/>
            <person name="Tapia R."/>
            <person name="Goodwin L.A."/>
            <person name="Pitluck S."/>
            <person name="Mavromatis K."/>
            <person name="Liolios K."/>
            <person name="Pagani I."/>
            <person name="Ivanova N."/>
            <person name="Mikhailova N."/>
            <person name="Pati A."/>
            <person name="Chen A."/>
            <person name="Palaniappan K."/>
            <person name="Land M."/>
            <person name="Hauser L."/>
            <person name="Jeffries C.D."/>
            <person name="Brambilla E.M."/>
            <person name="Rohde M."/>
            <person name="Sikorski J."/>
            <person name="Pukall R."/>
            <person name="Goker M."/>
            <person name="Detter J.C."/>
            <person name="Woyke T."/>
            <person name="Bristow J."/>
            <person name="Eisen J.A."/>
            <person name="Markowitz V."/>
            <person name="Hugenholtz P."/>
            <person name="Kyrpides N.C."/>
            <person name="Klenk H.P."/>
            <person name="Lapidus A."/>
        </authorList>
    </citation>
    <scope>NUCLEOTIDE SEQUENCE [LARGE SCALE GENOMIC DNA]</scope>
    <source>
        <strain evidence="4">ATCC 35074 / DSM 20540 / JCM 6276 / NBRC 101906 / NCIMB 13154 / VKM Ac-1939 / CCM 2703 / MRP</strain>
    </source>
</reference>
<dbReference type="Gene3D" id="2.40.100.10">
    <property type="entry name" value="Cyclophilin-like"/>
    <property type="match status" value="1"/>
</dbReference>
<dbReference type="EMBL" id="CP002536">
    <property type="protein sequence ID" value="ADY25887.1"/>
    <property type="molecule type" value="Genomic_DNA"/>
</dbReference>
<dbReference type="PRINTS" id="PR00153">
    <property type="entry name" value="CSAPPISMRASE"/>
</dbReference>
<keyword evidence="4" id="KW-1185">Reference proteome</keyword>
<dbReference type="Pfam" id="PF00160">
    <property type="entry name" value="Pro_isomerase"/>
    <property type="match status" value="1"/>
</dbReference>
<organism evidence="3 4">
    <name type="scientific">Deinococcus proteolyticus (strain ATCC 35074 / DSM 20540 / JCM 6276 / NBRC 101906 / NCIMB 13154 / VKM Ac-1939 / CCM 2703 / MRP)</name>
    <dbReference type="NCBI Taxonomy" id="693977"/>
    <lineage>
        <taxon>Bacteria</taxon>
        <taxon>Thermotogati</taxon>
        <taxon>Deinococcota</taxon>
        <taxon>Deinococci</taxon>
        <taxon>Deinococcales</taxon>
        <taxon>Deinococcaceae</taxon>
        <taxon>Deinococcus</taxon>
    </lineage>
</organism>
<evidence type="ECO:0000259" key="2">
    <source>
        <dbReference type="PROSITE" id="PS50072"/>
    </source>
</evidence>
<dbReference type="Proteomes" id="UP000007718">
    <property type="component" value="Chromosome"/>
</dbReference>
<protein>
    <recommendedName>
        <fullName evidence="1">Peptidyl-prolyl cis-trans isomerase</fullName>
        <shortName evidence="1">PPIase</shortName>
        <ecNumber evidence="1">5.2.1.8</ecNumber>
    </recommendedName>
</protein>
<feature type="chain" id="PRO_5006524223" description="Peptidyl-prolyl cis-trans isomerase" evidence="1">
    <location>
        <begin position="22"/>
        <end position="251"/>
    </location>
</feature>
<dbReference type="HOGENOM" id="CLU_012062_16_3_0"/>
<dbReference type="InterPro" id="IPR044666">
    <property type="entry name" value="Cyclophilin_A-like"/>
</dbReference>
<comment type="catalytic activity">
    <reaction evidence="1">
        <text>[protein]-peptidylproline (omega=180) = [protein]-peptidylproline (omega=0)</text>
        <dbReference type="Rhea" id="RHEA:16237"/>
        <dbReference type="Rhea" id="RHEA-COMP:10747"/>
        <dbReference type="Rhea" id="RHEA-COMP:10748"/>
        <dbReference type="ChEBI" id="CHEBI:83833"/>
        <dbReference type="ChEBI" id="CHEBI:83834"/>
        <dbReference type="EC" id="5.2.1.8"/>
    </reaction>
</comment>
<dbReference type="PANTHER" id="PTHR45625">
    <property type="entry name" value="PEPTIDYL-PROLYL CIS-TRANS ISOMERASE-RELATED"/>
    <property type="match status" value="1"/>
</dbReference>
<dbReference type="EC" id="5.2.1.8" evidence="1"/>
<reference evidence="4" key="1">
    <citation type="submission" date="2011-02" db="EMBL/GenBank/DDBJ databases">
        <title>The complete sequence of chromosome of Deinococcus proteolyticus DSM 20540.</title>
        <authorList>
            <consortium name="US DOE Joint Genome Institute (JGI-PGF)"/>
            <person name="Lucas S."/>
            <person name="Copeland A."/>
            <person name="Lapidus A."/>
            <person name="Bruce D."/>
            <person name="Goodwin L."/>
            <person name="Pitluck S."/>
            <person name="Kyrpides N."/>
            <person name="Mavromatis K."/>
            <person name="Pagani I."/>
            <person name="Ivanova N."/>
            <person name="Ovchinnikova G."/>
            <person name="Zeytun A."/>
            <person name="Detter J.C."/>
            <person name="Han C."/>
            <person name="Land M."/>
            <person name="Hauser L."/>
            <person name="Markowitz V."/>
            <person name="Cheng J.-F."/>
            <person name="Hugenholtz P."/>
            <person name="Woyke T."/>
            <person name="Wu D."/>
            <person name="Pukall R."/>
            <person name="Steenblock K."/>
            <person name="Brambilla E."/>
            <person name="Klenk H.-P."/>
            <person name="Eisen J.A."/>
        </authorList>
    </citation>
    <scope>NUCLEOTIDE SEQUENCE [LARGE SCALE GENOMIC DNA]</scope>
    <source>
        <strain evidence="4">ATCC 35074 / DSM 20540 / JCM 6276 / NBRC 101906 / NCIMB 13154 / VKM Ac-1939 / CCM 2703 / MRP</strain>
    </source>
</reference>
<dbReference type="RefSeq" id="WP_013614496.1">
    <property type="nucleotide sequence ID" value="NC_015161.1"/>
</dbReference>